<dbReference type="InterPro" id="IPR019141">
    <property type="entry name" value="DUF2045"/>
</dbReference>
<accession>J3N0H4</accession>
<dbReference type="STRING" id="4533.J3N0H4"/>
<protein>
    <submittedName>
        <fullName evidence="2">Uncharacterized protein</fullName>
    </submittedName>
</protein>
<dbReference type="Proteomes" id="UP000006038">
    <property type="component" value="Chromosome 10"/>
</dbReference>
<reference evidence="2" key="1">
    <citation type="journal article" date="2013" name="Nat. Commun.">
        <title>Whole-genome sequencing of Oryza brachyantha reveals mechanisms underlying Oryza genome evolution.</title>
        <authorList>
            <person name="Chen J."/>
            <person name="Huang Q."/>
            <person name="Gao D."/>
            <person name="Wang J."/>
            <person name="Lang Y."/>
            <person name="Liu T."/>
            <person name="Li B."/>
            <person name="Bai Z."/>
            <person name="Luis Goicoechea J."/>
            <person name="Liang C."/>
            <person name="Chen C."/>
            <person name="Zhang W."/>
            <person name="Sun S."/>
            <person name="Liao Y."/>
            <person name="Zhang X."/>
            <person name="Yang L."/>
            <person name="Song C."/>
            <person name="Wang M."/>
            <person name="Shi J."/>
            <person name="Liu G."/>
            <person name="Liu J."/>
            <person name="Zhou H."/>
            <person name="Zhou W."/>
            <person name="Yu Q."/>
            <person name="An N."/>
            <person name="Chen Y."/>
            <person name="Cai Q."/>
            <person name="Wang B."/>
            <person name="Liu B."/>
            <person name="Min J."/>
            <person name="Huang Y."/>
            <person name="Wu H."/>
            <person name="Li Z."/>
            <person name="Zhang Y."/>
            <person name="Yin Y."/>
            <person name="Song W."/>
            <person name="Jiang J."/>
            <person name="Jackson S.A."/>
            <person name="Wing R.A."/>
            <person name="Wang J."/>
            <person name="Chen M."/>
        </authorList>
    </citation>
    <scope>NUCLEOTIDE SEQUENCE [LARGE SCALE GENOMIC DNA]</scope>
    <source>
        <strain evidence="2">cv. IRGC 101232</strain>
    </source>
</reference>
<evidence type="ECO:0000313" key="3">
    <source>
        <dbReference type="Proteomes" id="UP000006038"/>
    </source>
</evidence>
<dbReference type="PANTHER" id="PTHR21477">
    <property type="entry name" value="ZGC:172139"/>
    <property type="match status" value="1"/>
</dbReference>
<keyword evidence="1" id="KW-0732">Signal</keyword>
<feature type="signal peptide" evidence="1">
    <location>
        <begin position="1"/>
        <end position="27"/>
    </location>
</feature>
<proteinExistence type="predicted"/>
<dbReference type="OMA" id="MFRANQV"/>
<dbReference type="Gramene" id="OB10G10220.1">
    <property type="protein sequence ID" value="OB10G10220.1"/>
    <property type="gene ID" value="OB10G10220"/>
</dbReference>
<dbReference type="AlphaFoldDB" id="J3N0H4"/>
<dbReference type="eggNOG" id="KOG2465">
    <property type="taxonomic scope" value="Eukaryota"/>
</dbReference>
<dbReference type="PANTHER" id="PTHR21477:SF13">
    <property type="entry name" value="KIAA0930"/>
    <property type="match status" value="1"/>
</dbReference>
<evidence type="ECO:0000313" key="2">
    <source>
        <dbReference type="EnsemblPlants" id="OB10G10220.1"/>
    </source>
</evidence>
<dbReference type="HOGENOM" id="CLU_1809176_0_0_1"/>
<sequence length="143" mass="15945">MFRANQVFAYLCLLICLVPFLRRAGRSKFGSLLSLGHDHTKLDKLYMRGPEGRGEVEVAVSGIADQSHERSKKDPGDSFRVLVRRAASAASKLAKHAYEAGSTNKRSDDELLPLKYCLISVSLPWDYIAHDLLHKVKSISTCK</sequence>
<dbReference type="EnsemblPlants" id="OB10G10220.1">
    <property type="protein sequence ID" value="OB10G10220.1"/>
    <property type="gene ID" value="OB10G10220"/>
</dbReference>
<reference evidence="2" key="2">
    <citation type="submission" date="2013-04" db="UniProtKB">
        <authorList>
            <consortium name="EnsemblPlants"/>
        </authorList>
    </citation>
    <scope>IDENTIFICATION</scope>
</reference>
<feature type="chain" id="PRO_5003774631" evidence="1">
    <location>
        <begin position="28"/>
        <end position="143"/>
    </location>
</feature>
<name>J3N0H4_ORYBR</name>
<keyword evidence="3" id="KW-1185">Reference proteome</keyword>
<organism evidence="2">
    <name type="scientific">Oryza brachyantha</name>
    <name type="common">malo sina</name>
    <dbReference type="NCBI Taxonomy" id="4533"/>
    <lineage>
        <taxon>Eukaryota</taxon>
        <taxon>Viridiplantae</taxon>
        <taxon>Streptophyta</taxon>
        <taxon>Embryophyta</taxon>
        <taxon>Tracheophyta</taxon>
        <taxon>Spermatophyta</taxon>
        <taxon>Magnoliopsida</taxon>
        <taxon>Liliopsida</taxon>
        <taxon>Poales</taxon>
        <taxon>Poaceae</taxon>
        <taxon>BOP clade</taxon>
        <taxon>Oryzoideae</taxon>
        <taxon>Oryzeae</taxon>
        <taxon>Oryzinae</taxon>
        <taxon>Oryza</taxon>
    </lineage>
</organism>
<dbReference type="Pfam" id="PF09741">
    <property type="entry name" value="DUF2045"/>
    <property type="match status" value="1"/>
</dbReference>
<evidence type="ECO:0000256" key="1">
    <source>
        <dbReference type="SAM" id="SignalP"/>
    </source>
</evidence>